<feature type="transmembrane region" description="Helical" evidence="1">
    <location>
        <begin position="118"/>
        <end position="140"/>
    </location>
</feature>
<comment type="caution">
    <text evidence="4">The sequence shown here is derived from an EMBL/GenBank/DDBJ whole genome shotgun (WGS) entry which is preliminary data.</text>
</comment>
<accession>A0A4R5UNI1</accession>
<protein>
    <submittedName>
        <fullName evidence="4">EAL domain-containing protein</fullName>
    </submittedName>
</protein>
<evidence type="ECO:0000313" key="4">
    <source>
        <dbReference type="EMBL" id="TDK39441.1"/>
    </source>
</evidence>
<dbReference type="InterPro" id="IPR029787">
    <property type="entry name" value="Nucleotide_cyclase"/>
</dbReference>
<dbReference type="SUPFAM" id="SSF55073">
    <property type="entry name" value="Nucleotide cyclase"/>
    <property type="match status" value="1"/>
</dbReference>
<dbReference type="Pfam" id="PF00563">
    <property type="entry name" value="EAL"/>
    <property type="match status" value="1"/>
</dbReference>
<dbReference type="InterPro" id="IPR052155">
    <property type="entry name" value="Biofilm_reg_signaling"/>
</dbReference>
<keyword evidence="5" id="KW-1185">Reference proteome</keyword>
<dbReference type="OrthoDB" id="9814202at2"/>
<evidence type="ECO:0000256" key="1">
    <source>
        <dbReference type="SAM" id="Phobius"/>
    </source>
</evidence>
<dbReference type="Pfam" id="PF12860">
    <property type="entry name" value="PAS_7"/>
    <property type="match status" value="1"/>
</dbReference>
<feature type="transmembrane region" description="Helical" evidence="1">
    <location>
        <begin position="152"/>
        <end position="180"/>
    </location>
</feature>
<dbReference type="CDD" id="cd01948">
    <property type="entry name" value="EAL"/>
    <property type="match status" value="1"/>
</dbReference>
<dbReference type="Gene3D" id="3.30.450.20">
    <property type="entry name" value="PAS domain"/>
    <property type="match status" value="1"/>
</dbReference>
<dbReference type="PANTHER" id="PTHR44757">
    <property type="entry name" value="DIGUANYLATE CYCLASE DGCP"/>
    <property type="match status" value="1"/>
</dbReference>
<name>A0A4R5UNI1_9HYPH</name>
<evidence type="ECO:0000313" key="5">
    <source>
        <dbReference type="Proteomes" id="UP000295238"/>
    </source>
</evidence>
<keyword evidence="1" id="KW-0812">Transmembrane</keyword>
<dbReference type="NCBIfam" id="TIGR00254">
    <property type="entry name" value="GGDEF"/>
    <property type="match status" value="1"/>
</dbReference>
<gene>
    <name evidence="4" type="ORF">E2F50_04835</name>
</gene>
<dbReference type="AlphaFoldDB" id="A0A4R5UNI1"/>
<evidence type="ECO:0000259" key="2">
    <source>
        <dbReference type="PROSITE" id="PS50883"/>
    </source>
</evidence>
<feature type="domain" description="GGDEF" evidence="3">
    <location>
        <begin position="356"/>
        <end position="489"/>
    </location>
</feature>
<dbReference type="InterPro" id="IPR043128">
    <property type="entry name" value="Rev_trsase/Diguanyl_cyclase"/>
</dbReference>
<dbReference type="SMART" id="SM00052">
    <property type="entry name" value="EAL"/>
    <property type="match status" value="1"/>
</dbReference>
<proteinExistence type="predicted"/>
<sequence>MKEVEARTVPTDVYLSFVTSLFGNRGTLFTGMVVHILSCAIIYANTESVFFLLLIVVFAAVFSYRLYGFHQFDLVDRALLTRKEIQNWEKRYVYGAALTAFLLGLASAYAVAVLQDMAAAFMCIAVTMASMVSIVGRNYGSARAVALQTVGCCLPIILGCFASGDVPLMLMSLLLIPFGLTTQAMATGVREFLYENVVASKEMVKIGDQLDIALNTTAHALVMVDADGQIQVINRRAFDLLDLDSRKGIKGSPFSTAVKESAGSLSDEILNKIASLPAGPAGKVLLRLDAARCLEFSVSYRADGGVVMIFEDVSARVAAEDKILHMVRYDSLTGLPNRGYFGECALARAQAAMPNGLAGLLILDVDGFKHVNDMQGHLVGDGLLAAIASRISSLAGDGMLVGRLVGDEFILLVTGGSDISDMEQRLRSIHVRVQGRYLFDGRELSVSLNGGCVILPTEDFDMEAWQIKADLALNDAKSSGNGTLTLFRPEMDELYVAEQSLMADLRLAIDNHDLMVVYQPMYRPDGSHMECCEALVRWAHPERGWIGPNIFIPMAEKMGLVSWITRFVLDRACRDCVAWSGLTAVSVNLSIADLRNDDLVAYVAEVLERHSLQPTRLHLEVTESCFMDEPVVISGVLNALRASGVTIAIDDFGTGFSSLSYLDSLPVDVLKIDRAFVTNITEDSRKLKLLNGIVQLSRGLGMKIVLEGVETREQLALINQHQFADLVQGYVFSRPIDTSEIARLSADQVSRKLSPSVRRRRKEAAARPVSVASR</sequence>
<dbReference type="PROSITE" id="PS50887">
    <property type="entry name" value="GGDEF"/>
    <property type="match status" value="1"/>
</dbReference>
<dbReference type="InterPro" id="IPR035919">
    <property type="entry name" value="EAL_sf"/>
</dbReference>
<keyword evidence="1" id="KW-0472">Membrane</keyword>
<dbReference type="InterPro" id="IPR001633">
    <property type="entry name" value="EAL_dom"/>
</dbReference>
<dbReference type="Gene3D" id="3.20.20.450">
    <property type="entry name" value="EAL domain"/>
    <property type="match status" value="1"/>
</dbReference>
<dbReference type="InterPro" id="IPR000160">
    <property type="entry name" value="GGDEF_dom"/>
</dbReference>
<feature type="transmembrane region" description="Helical" evidence="1">
    <location>
        <begin position="92"/>
        <end position="112"/>
    </location>
</feature>
<dbReference type="Gene3D" id="3.30.70.270">
    <property type="match status" value="1"/>
</dbReference>
<evidence type="ECO:0000259" key="3">
    <source>
        <dbReference type="PROSITE" id="PS50887"/>
    </source>
</evidence>
<feature type="transmembrane region" description="Helical" evidence="1">
    <location>
        <begin position="49"/>
        <end position="67"/>
    </location>
</feature>
<keyword evidence="1" id="KW-1133">Transmembrane helix</keyword>
<dbReference type="EMBL" id="SMTL01000001">
    <property type="protein sequence ID" value="TDK39441.1"/>
    <property type="molecule type" value="Genomic_DNA"/>
</dbReference>
<dbReference type="PANTHER" id="PTHR44757:SF2">
    <property type="entry name" value="BIOFILM ARCHITECTURE MAINTENANCE PROTEIN MBAA"/>
    <property type="match status" value="1"/>
</dbReference>
<dbReference type="CDD" id="cd01949">
    <property type="entry name" value="GGDEF"/>
    <property type="match status" value="1"/>
</dbReference>
<dbReference type="SMART" id="SM00267">
    <property type="entry name" value="GGDEF"/>
    <property type="match status" value="1"/>
</dbReference>
<reference evidence="4 5" key="1">
    <citation type="submission" date="2019-03" db="EMBL/GenBank/DDBJ databases">
        <title>Rhizobium sp. nov., an bacterium isolated from biocrust in Mu Us Desert.</title>
        <authorList>
            <person name="Lixiong L."/>
        </authorList>
    </citation>
    <scope>NUCLEOTIDE SEQUENCE [LARGE SCALE GENOMIC DNA]</scope>
    <source>
        <strain evidence="4 5">SPY-1</strain>
    </source>
</reference>
<organism evidence="4 5">
    <name type="scientific">Rhizobium deserti</name>
    <dbReference type="NCBI Taxonomy" id="2547961"/>
    <lineage>
        <taxon>Bacteria</taxon>
        <taxon>Pseudomonadati</taxon>
        <taxon>Pseudomonadota</taxon>
        <taxon>Alphaproteobacteria</taxon>
        <taxon>Hyphomicrobiales</taxon>
        <taxon>Rhizobiaceae</taxon>
        <taxon>Rhizobium/Agrobacterium group</taxon>
        <taxon>Rhizobium</taxon>
    </lineage>
</organism>
<dbReference type="PROSITE" id="PS50883">
    <property type="entry name" value="EAL"/>
    <property type="match status" value="1"/>
</dbReference>
<dbReference type="RefSeq" id="WP_133314887.1">
    <property type="nucleotide sequence ID" value="NZ_SMTL01000001.1"/>
</dbReference>
<dbReference type="SUPFAM" id="SSF141868">
    <property type="entry name" value="EAL domain-like"/>
    <property type="match status" value="1"/>
</dbReference>
<dbReference type="Pfam" id="PF00990">
    <property type="entry name" value="GGDEF"/>
    <property type="match status" value="1"/>
</dbReference>
<feature type="domain" description="EAL" evidence="2">
    <location>
        <begin position="498"/>
        <end position="749"/>
    </location>
</feature>
<feature type="transmembrane region" description="Helical" evidence="1">
    <location>
        <begin position="26"/>
        <end position="43"/>
    </location>
</feature>
<dbReference type="Proteomes" id="UP000295238">
    <property type="component" value="Unassembled WGS sequence"/>
</dbReference>